<comment type="caution">
    <text evidence="1">The sequence shown here is derived from an EMBL/GenBank/DDBJ whole genome shotgun (WGS) entry which is preliminary data.</text>
</comment>
<dbReference type="InterPro" id="IPR025233">
    <property type="entry name" value="DUF4176"/>
</dbReference>
<dbReference type="Proteomes" id="UP000003573">
    <property type="component" value="Unassembled WGS sequence"/>
</dbReference>
<dbReference type="AlphaFoldDB" id="G5JX74"/>
<protein>
    <recommendedName>
        <fullName evidence="3">PF13780 domain protein</fullName>
    </recommendedName>
</protein>
<reference evidence="1 2" key="1">
    <citation type="journal article" date="2014" name="Int. J. Syst. Evol. Microbiol.">
        <title>Phylogenomics and the dynamic genome evolution of the genus Streptococcus.</title>
        <authorList>
            <consortium name="The Broad Institute Genome Sequencing Platform"/>
            <person name="Richards V.P."/>
            <person name="Palmer S.R."/>
            <person name="Pavinski Bitar P.D."/>
            <person name="Qin X."/>
            <person name="Weinstock G.M."/>
            <person name="Highlander S.K."/>
            <person name="Town C.D."/>
            <person name="Burne R.A."/>
            <person name="Stanhope M.J."/>
        </authorList>
    </citation>
    <scope>NUCLEOTIDE SEQUENCE [LARGE SCALE GENOMIC DNA]</scope>
    <source>
        <strain evidence="1 2">NCTC 11558</strain>
    </source>
</reference>
<evidence type="ECO:0000313" key="1">
    <source>
        <dbReference type="EMBL" id="EHJ52659.1"/>
    </source>
</evidence>
<organism evidence="1 2">
    <name type="scientific">Streptococcus macacae NCTC 11558</name>
    <dbReference type="NCBI Taxonomy" id="764298"/>
    <lineage>
        <taxon>Bacteria</taxon>
        <taxon>Bacillati</taxon>
        <taxon>Bacillota</taxon>
        <taxon>Bacilli</taxon>
        <taxon>Lactobacillales</taxon>
        <taxon>Streptococcaceae</taxon>
        <taxon>Streptococcus</taxon>
    </lineage>
</organism>
<dbReference type="RefSeq" id="WP_003080940.1">
    <property type="nucleotide sequence ID" value="NZ_AEUW02000001.1"/>
</dbReference>
<gene>
    <name evidence="1" type="ORF">STRMA_1943</name>
</gene>
<dbReference type="eggNOG" id="COG4495">
    <property type="taxonomic scope" value="Bacteria"/>
</dbReference>
<evidence type="ECO:0008006" key="3">
    <source>
        <dbReference type="Google" id="ProtNLM"/>
    </source>
</evidence>
<accession>G5JX74</accession>
<proteinExistence type="predicted"/>
<evidence type="ECO:0000313" key="2">
    <source>
        <dbReference type="Proteomes" id="UP000003573"/>
    </source>
</evidence>
<dbReference type="Pfam" id="PF13780">
    <property type="entry name" value="DUF4176"/>
    <property type="match status" value="1"/>
</dbReference>
<sequence length="99" mass="11328">MLPIGSIVYLKEGSRKVMILNRGALLETAGKQVIFDYSGCIYPVGLDAKQIFYFNEDNIDQVVFEGFKDEEENRYQELYQKWLEKEGASIPKGKVEDIG</sequence>
<dbReference type="OrthoDB" id="5124454at2"/>
<name>G5JX74_9STRE</name>
<keyword evidence="2" id="KW-1185">Reference proteome</keyword>
<dbReference type="EMBL" id="AEUW02000001">
    <property type="protein sequence ID" value="EHJ52659.1"/>
    <property type="molecule type" value="Genomic_DNA"/>
</dbReference>
<dbReference type="STRING" id="764298.STRMA_1943"/>